<organism evidence="4 5">
    <name type="scientific">Hymenoscyphus fraxineus</name>
    <dbReference type="NCBI Taxonomy" id="746836"/>
    <lineage>
        <taxon>Eukaryota</taxon>
        <taxon>Fungi</taxon>
        <taxon>Dikarya</taxon>
        <taxon>Ascomycota</taxon>
        <taxon>Pezizomycotina</taxon>
        <taxon>Leotiomycetes</taxon>
        <taxon>Helotiales</taxon>
        <taxon>Helotiaceae</taxon>
        <taxon>Hymenoscyphus</taxon>
    </lineage>
</organism>
<gene>
    <name evidence="4" type="ORF">HYFRA_00009367</name>
</gene>
<feature type="compositionally biased region" description="Basic and acidic residues" evidence="1">
    <location>
        <begin position="343"/>
        <end position="392"/>
    </location>
</feature>
<feature type="compositionally biased region" description="Basic and acidic residues" evidence="1">
    <location>
        <begin position="286"/>
        <end position="303"/>
    </location>
</feature>
<evidence type="ECO:0000313" key="5">
    <source>
        <dbReference type="Proteomes" id="UP000696280"/>
    </source>
</evidence>
<proteinExistence type="predicted"/>
<feature type="domain" description="Glycoside hydrolase 131 catalytic N-terminal" evidence="3">
    <location>
        <begin position="457"/>
        <end position="705"/>
    </location>
</feature>
<dbReference type="InterPro" id="IPR041524">
    <property type="entry name" value="GH131_N"/>
</dbReference>
<dbReference type="PANTHER" id="PTHR34612">
    <property type="entry name" value="GH131_N DOMAIN-CONTAINING PROTEIN"/>
    <property type="match status" value="1"/>
</dbReference>
<dbReference type="AlphaFoldDB" id="A0A9N9L203"/>
<sequence length="712" mass="77759">MKFTSSIVLAAFLAIRVNSSPVPATVEESNKTGKNVQAFTGTLGGPADPVIQSDDPNNKRPFLTDNDTFVGGGVALSRSCSKQNNACNRDKANTAEACQKQKEECDALAKTTGEALAANKKPAGGDAGTPPQNQVNTTQSQLMKARGNGTALADPAANPRKEVAARKAKGNNNGTVASDPKKNEKRVPKKADEEDPQKANEEDPQKANEKEPEKNNEKNPQKNNEKDPKKNNEKDPKKANEEDPQKNNKNEENPQKNNNNEENPQKNNNNEENPQKNNNNNNNEEDPQKNNEKEPEKNNEENPQKNNNNEENPQKNNNNEENPQKNNNNEENPQKNNNNNEEDPQKNNEKEPEKNNEKDPQKANEEDQKKKANEDKKKAKEAEKQQKEEEKKNKKNNNNNNNNNNGNNENNNNNNNNGTEIVSRGVKDTPAKNGTATTPAPANKAAANGTAPAAGGLLPDGRIAQNIKVEDFDVKASVFKSAVVKGDGLKFSEIITFPDATVAKQSLFDVAGNTKAFAININDKSIFIPKGGKPEDQNRRADLLPSIISTENDVATKGVKTIHFSIQMDPAKPLNLTHQYALSFLETKDFTTHIYEVVVGGGDDKNIRVTSNNKGGAAKDLFSAPIAKGFMNFALTMDFEKNTIQVFHSIDNEPLKQVTEPLENDNTGNGELHFAILKQAVAGAPQPTGIDEAIIYGGIFMEDTAGKTATLS</sequence>
<keyword evidence="2" id="KW-0732">Signal</keyword>
<dbReference type="EMBL" id="CAJVRL010000077">
    <property type="protein sequence ID" value="CAG8957166.1"/>
    <property type="molecule type" value="Genomic_DNA"/>
</dbReference>
<evidence type="ECO:0000256" key="2">
    <source>
        <dbReference type="SAM" id="SignalP"/>
    </source>
</evidence>
<dbReference type="OrthoDB" id="5283326at2759"/>
<feature type="compositionally biased region" description="Low complexity" evidence="1">
    <location>
        <begin position="255"/>
        <end position="282"/>
    </location>
</feature>
<protein>
    <recommendedName>
        <fullName evidence="3">Glycoside hydrolase 131 catalytic N-terminal domain-containing protein</fullName>
    </recommendedName>
</protein>
<evidence type="ECO:0000313" key="4">
    <source>
        <dbReference type="EMBL" id="CAG8957166.1"/>
    </source>
</evidence>
<dbReference type="Gene3D" id="2.60.120.1160">
    <property type="match status" value="1"/>
</dbReference>
<accession>A0A9N9L203</accession>
<feature type="chain" id="PRO_5040105303" description="Glycoside hydrolase 131 catalytic N-terminal domain-containing protein" evidence="2">
    <location>
        <begin position="20"/>
        <end position="712"/>
    </location>
</feature>
<evidence type="ECO:0000259" key="3">
    <source>
        <dbReference type="Pfam" id="PF18271"/>
    </source>
</evidence>
<name>A0A9N9L203_9HELO</name>
<comment type="caution">
    <text evidence="4">The sequence shown here is derived from an EMBL/GenBank/DDBJ whole genome shotgun (WGS) entry which is preliminary data.</text>
</comment>
<evidence type="ECO:0000256" key="1">
    <source>
        <dbReference type="SAM" id="MobiDB-lite"/>
    </source>
</evidence>
<reference evidence="4" key="1">
    <citation type="submission" date="2021-07" db="EMBL/GenBank/DDBJ databases">
        <authorList>
            <person name="Durling M."/>
        </authorList>
    </citation>
    <scope>NUCLEOTIDE SEQUENCE</scope>
</reference>
<keyword evidence="5" id="KW-1185">Reference proteome</keyword>
<dbReference type="Proteomes" id="UP000696280">
    <property type="component" value="Unassembled WGS sequence"/>
</dbReference>
<feature type="compositionally biased region" description="Polar residues" evidence="1">
    <location>
        <begin position="130"/>
        <end position="142"/>
    </location>
</feature>
<feature type="region of interest" description="Disordered" evidence="1">
    <location>
        <begin position="118"/>
        <end position="457"/>
    </location>
</feature>
<feature type="compositionally biased region" description="Basic and acidic residues" evidence="1">
    <location>
        <begin position="179"/>
        <end position="254"/>
    </location>
</feature>
<feature type="compositionally biased region" description="Low complexity" evidence="1">
    <location>
        <begin position="431"/>
        <end position="456"/>
    </location>
</feature>
<feature type="compositionally biased region" description="Low complexity" evidence="1">
    <location>
        <begin position="396"/>
        <end position="418"/>
    </location>
</feature>
<dbReference type="Pfam" id="PF18271">
    <property type="entry name" value="GH131_N"/>
    <property type="match status" value="1"/>
</dbReference>
<feature type="compositionally biased region" description="Low complexity" evidence="1">
    <location>
        <begin position="304"/>
        <end position="339"/>
    </location>
</feature>
<feature type="signal peptide" evidence="2">
    <location>
        <begin position="1"/>
        <end position="19"/>
    </location>
</feature>
<dbReference type="PANTHER" id="PTHR34612:SF2">
    <property type="entry name" value="GLYCOSIDE HYDROLASE 131 CATALYTIC N-TERMINAL DOMAIN-CONTAINING PROTEIN"/>
    <property type="match status" value="1"/>
</dbReference>